<feature type="domain" description="OTU" evidence="2">
    <location>
        <begin position="49"/>
        <end position="187"/>
    </location>
</feature>
<gene>
    <name evidence="3" type="ORF">V5J35_001662</name>
</gene>
<reference evidence="3 4" key="1">
    <citation type="submission" date="2024-06" db="EMBL/GenBank/DDBJ databases">
        <title>Genomic Encyclopedia of Type Strains, Phase V (KMG-V): Genome sequencing to study the core and pangenomes of soil and plant-associated prokaryotes.</title>
        <authorList>
            <person name="Whitman W."/>
        </authorList>
    </citation>
    <scope>NUCLEOTIDE SEQUENCE [LARGE SCALE GENOMIC DNA]</scope>
    <source>
        <strain evidence="3 4">NE40</strain>
    </source>
</reference>
<dbReference type="Pfam" id="PF03497">
    <property type="entry name" value="Anthrax_toxA"/>
    <property type="match status" value="1"/>
</dbReference>
<accession>A0ABV2SFF4</accession>
<evidence type="ECO:0000256" key="1">
    <source>
        <dbReference type="SAM" id="MobiDB-lite"/>
    </source>
</evidence>
<dbReference type="CDD" id="cd22744">
    <property type="entry name" value="OTU"/>
    <property type="match status" value="1"/>
</dbReference>
<evidence type="ECO:0000259" key="2">
    <source>
        <dbReference type="PROSITE" id="PS50802"/>
    </source>
</evidence>
<dbReference type="EMBL" id="JBEWTB010000002">
    <property type="protein sequence ID" value="MET4756470.1"/>
    <property type="molecule type" value="Genomic_DNA"/>
</dbReference>
<feature type="region of interest" description="Disordered" evidence="1">
    <location>
        <begin position="227"/>
        <end position="246"/>
    </location>
</feature>
<evidence type="ECO:0000313" key="4">
    <source>
        <dbReference type="Proteomes" id="UP001549366"/>
    </source>
</evidence>
<dbReference type="PROSITE" id="PS50802">
    <property type="entry name" value="OTU"/>
    <property type="match status" value="1"/>
</dbReference>
<dbReference type="Proteomes" id="UP001549366">
    <property type="component" value="Unassembled WGS sequence"/>
</dbReference>
<keyword evidence="4" id="KW-1185">Reference proteome</keyword>
<dbReference type="Gene3D" id="3.90.70.80">
    <property type="match status" value="1"/>
</dbReference>
<sequence>MRFNLNKSATKDCIHFILLCTLSLVLLTPAKSLAILPMQTRHKLEQMGLTLIKSRHDGNCLYDAIAGQTGQSPQALRETLHHFLAQFFQAPTPLVFELLDNALRRTPIHSSMHDLANFYLNGRLRRNGEWGELMLMPFIVYVLNRPIILINLSSTLTDQPHLLIDTDLSFTEISLNSTAHYASTHNAIVLIFADDAYYGVTPGLAQEAPDWQRSLINNLAFLTTPNPACSSSSPQPPLPFNGGAYPDNPSLSGDIQTSLSDKEDNSPFRYRLIRQPCNTCHPDEKSPCFRITITTINTEVEGFPIFYPVNYLYYLAHQIAIDRRSYDIQCKINTLIHSAKPAKTQKQPLQLPGIQDRIHKFNSGVTTTGTADNTRQPVKNFQAAVKKIILLIRSARAFDDYYVHMPTNKAETGVPNNYLKYLAKASGEYFMAFGNRHVAIGAKKHIESKNKSTKDFKQKRKTSDLKVIHSLIPTTPSLSKDNMKSLFFQEELRTSLLKDLTAGLIGLAAYTLTDNEVNDLLNNPHLTVETTRQEEDGTPLEIEMTETQTDGKQITFVLTRSYAEENWDVYRKKQEELVRVEVITDSNGRIVTADLDPLFISFKFERLDLAHHDKLPLPLITNLHTQKRIKRLKKIANPTRTLETSLEALKTGIDNFFMEIVFLPHPPVGDTETPALNRAAINMLILLNPQLPTLHVLEKYWQVLEKKWIEVEGISGYLIRIPREHPDMGNVNPRAIGLVELMNKALGRPDDNPAVHHNHDAHSLASNEALNYPADIYLPERMTTTDENNNLITFNKGVNHIRDQEEMKRLVQALKDNDWYVTLNHALWPELSAIRSRQWKQAARVIEQHLQQRLKWQQEKNKLRKTH</sequence>
<comment type="caution">
    <text evidence="3">The sequence shown here is derived from an EMBL/GenBank/DDBJ whole genome shotgun (WGS) entry which is preliminary data.</text>
</comment>
<evidence type="ECO:0000313" key="3">
    <source>
        <dbReference type="EMBL" id="MET4756470.1"/>
    </source>
</evidence>
<dbReference type="SUPFAM" id="SSF81298">
    <property type="entry name" value="Adenylylcyclase toxin (the edema factor)"/>
    <property type="match status" value="1"/>
</dbReference>
<protein>
    <recommendedName>
        <fullName evidence="2">OTU domain-containing protein</fullName>
    </recommendedName>
</protein>
<dbReference type="Gene3D" id="3.90.1760.10">
    <property type="entry name" value="Anthrax toxin, edema factor, central domain"/>
    <property type="match status" value="1"/>
</dbReference>
<dbReference type="InterPro" id="IPR035099">
    <property type="entry name" value="Anthrax_toxin_C-terminal"/>
</dbReference>
<dbReference type="InterPro" id="IPR037017">
    <property type="entry name" value="Anthrax_toxin_edema_cen_sf"/>
</dbReference>
<name>A0ABV2SFF4_9GAMM</name>
<proteinExistence type="predicted"/>
<dbReference type="InterPro" id="IPR003323">
    <property type="entry name" value="OTU_dom"/>
</dbReference>
<dbReference type="InterPro" id="IPR005165">
    <property type="entry name" value="Anthrax_toxin_edema_cen"/>
</dbReference>
<organism evidence="3 4">
    <name type="scientific">Endozoicomonas lisbonensis</name>
    <dbReference type="NCBI Taxonomy" id="3120522"/>
    <lineage>
        <taxon>Bacteria</taxon>
        <taxon>Pseudomonadati</taxon>
        <taxon>Pseudomonadota</taxon>
        <taxon>Gammaproteobacteria</taxon>
        <taxon>Oceanospirillales</taxon>
        <taxon>Endozoicomonadaceae</taxon>
        <taxon>Endozoicomonas</taxon>
    </lineage>
</organism>